<dbReference type="InterPro" id="IPR036388">
    <property type="entry name" value="WH-like_DNA-bd_sf"/>
</dbReference>
<dbReference type="Pfam" id="PF08279">
    <property type="entry name" value="HTH_11"/>
    <property type="match status" value="1"/>
</dbReference>
<dbReference type="InterPro" id="IPR013196">
    <property type="entry name" value="HTH_11"/>
</dbReference>
<dbReference type="PROSITE" id="PS51000">
    <property type="entry name" value="HTH_DEOR_2"/>
    <property type="match status" value="1"/>
</dbReference>
<dbReference type="SUPFAM" id="SSF46785">
    <property type="entry name" value="Winged helix' DNA-binding domain"/>
    <property type="match status" value="1"/>
</dbReference>
<dbReference type="PANTHER" id="PTHR34580:SF1">
    <property type="entry name" value="PROTEIN PAFC"/>
    <property type="match status" value="1"/>
</dbReference>
<dbReference type="EMBL" id="JAGGDJ010000078">
    <property type="protein sequence ID" value="MBO7748835.1"/>
    <property type="molecule type" value="Genomic_DNA"/>
</dbReference>
<keyword evidence="3" id="KW-0804">Transcription</keyword>
<organism evidence="5 6">
    <name type="scientific">Paenibacillus artemisiicola</name>
    <dbReference type="NCBI Taxonomy" id="1172618"/>
    <lineage>
        <taxon>Bacteria</taxon>
        <taxon>Bacillati</taxon>
        <taxon>Bacillota</taxon>
        <taxon>Bacilli</taxon>
        <taxon>Bacillales</taxon>
        <taxon>Paenibacillaceae</taxon>
        <taxon>Paenibacillus</taxon>
    </lineage>
</organism>
<evidence type="ECO:0000256" key="2">
    <source>
        <dbReference type="ARBA" id="ARBA00023125"/>
    </source>
</evidence>
<dbReference type="InterPro" id="IPR026881">
    <property type="entry name" value="WYL_dom"/>
</dbReference>
<protein>
    <submittedName>
        <fullName evidence="5">WYL domain-containing protein</fullName>
    </submittedName>
</protein>
<dbReference type="InterPro" id="IPR018356">
    <property type="entry name" value="Tscrpt_reg_HTH_DeoR_CS"/>
</dbReference>
<dbReference type="Pfam" id="PF13280">
    <property type="entry name" value="WYL"/>
    <property type="match status" value="1"/>
</dbReference>
<evidence type="ECO:0000256" key="3">
    <source>
        <dbReference type="ARBA" id="ARBA00023163"/>
    </source>
</evidence>
<evidence type="ECO:0000256" key="1">
    <source>
        <dbReference type="ARBA" id="ARBA00023015"/>
    </source>
</evidence>
<evidence type="ECO:0000313" key="5">
    <source>
        <dbReference type="EMBL" id="MBO7748835.1"/>
    </source>
</evidence>
<dbReference type="PROSITE" id="PS00894">
    <property type="entry name" value="HTH_DEOR_1"/>
    <property type="match status" value="1"/>
</dbReference>
<keyword evidence="1" id="KW-0805">Transcription regulation</keyword>
<dbReference type="PROSITE" id="PS52050">
    <property type="entry name" value="WYL"/>
    <property type="match status" value="1"/>
</dbReference>
<dbReference type="InterPro" id="IPR001034">
    <property type="entry name" value="DeoR_HTH"/>
</dbReference>
<gene>
    <name evidence="5" type="ORF">I8J29_32155</name>
</gene>
<dbReference type="InterPro" id="IPR057727">
    <property type="entry name" value="WCX_dom"/>
</dbReference>
<accession>A0ABS3WKH8</accession>
<dbReference type="InterPro" id="IPR028349">
    <property type="entry name" value="PafC-like"/>
</dbReference>
<dbReference type="PIRSF" id="PIRSF016838">
    <property type="entry name" value="PafC"/>
    <property type="match status" value="1"/>
</dbReference>
<sequence length="325" mass="35530">MRADRLLAVLALLQAHGKLSSKEIAEKLEVSERTIHRDMQALSVAGIPVYADRGNGGGWSLPEGYRSRLTGMTAGEISSLLFLQASDVVRDLGLAGSTRSAMNKLLSALSPAARRDAEIARERLHVDGAGWRDAGPREAGASLAVVQEAVWASRKLRAMYRSSDGEAAKERLLRPLGLVVKSGIWYVMAIAEPDDEVRTYRVSRMEEARMTDESFERPEGFDLAAAWEASLVRFRDRLPRYDATVLVAASAWSRFGRERFVTVGRQADRGGGWIEAEAEFNTLDSAVGVLLGYGRLAKALAPPELRARVAEEARAVAEAYAEDAE</sequence>
<dbReference type="RefSeq" id="WP_208851356.1">
    <property type="nucleotide sequence ID" value="NZ_JAGGDJ010000078.1"/>
</dbReference>
<keyword evidence="6" id="KW-1185">Reference proteome</keyword>
<dbReference type="Gene3D" id="1.10.10.10">
    <property type="entry name" value="Winged helix-like DNA-binding domain superfamily/Winged helix DNA-binding domain"/>
    <property type="match status" value="1"/>
</dbReference>
<keyword evidence="2" id="KW-0238">DNA-binding</keyword>
<proteinExistence type="predicted"/>
<dbReference type="InterPro" id="IPR051534">
    <property type="entry name" value="CBASS_pafABC_assoc_protein"/>
</dbReference>
<comment type="caution">
    <text evidence="5">The sequence shown here is derived from an EMBL/GenBank/DDBJ whole genome shotgun (WGS) entry which is preliminary data.</text>
</comment>
<dbReference type="InterPro" id="IPR036390">
    <property type="entry name" value="WH_DNA-bd_sf"/>
</dbReference>
<dbReference type="Proteomes" id="UP000670947">
    <property type="component" value="Unassembled WGS sequence"/>
</dbReference>
<name>A0ABS3WKH8_9BACL</name>
<dbReference type="Pfam" id="PF25583">
    <property type="entry name" value="WCX"/>
    <property type="match status" value="1"/>
</dbReference>
<evidence type="ECO:0000259" key="4">
    <source>
        <dbReference type="PROSITE" id="PS51000"/>
    </source>
</evidence>
<feature type="domain" description="HTH deoR-type" evidence="4">
    <location>
        <begin position="2"/>
        <end position="60"/>
    </location>
</feature>
<evidence type="ECO:0000313" key="6">
    <source>
        <dbReference type="Proteomes" id="UP000670947"/>
    </source>
</evidence>
<reference evidence="5 6" key="1">
    <citation type="submission" date="2021-03" db="EMBL/GenBank/DDBJ databases">
        <title>Paenibacillus artemisicola MWE-103 whole genome sequence.</title>
        <authorList>
            <person name="Ham Y.J."/>
        </authorList>
    </citation>
    <scope>NUCLEOTIDE SEQUENCE [LARGE SCALE GENOMIC DNA]</scope>
    <source>
        <strain evidence="5 6">MWE-103</strain>
    </source>
</reference>
<dbReference type="PANTHER" id="PTHR34580">
    <property type="match status" value="1"/>
</dbReference>